<evidence type="ECO:0000313" key="4">
    <source>
        <dbReference type="Proteomes" id="UP000028875"/>
    </source>
</evidence>
<dbReference type="EMBL" id="CCDP010000001">
    <property type="protein sequence ID" value="CDQ38218.1"/>
    <property type="molecule type" value="Genomic_DNA"/>
</dbReference>
<dbReference type="eggNOG" id="COG2755">
    <property type="taxonomic scope" value="Bacteria"/>
</dbReference>
<feature type="compositionally biased region" description="Basic and acidic residues" evidence="1">
    <location>
        <begin position="46"/>
        <end position="57"/>
    </location>
</feature>
<dbReference type="Pfam" id="PF13472">
    <property type="entry name" value="Lipase_GDSL_2"/>
    <property type="match status" value="1"/>
</dbReference>
<name>A0A024Q6Q8_9BACI</name>
<dbReference type="InterPro" id="IPR036514">
    <property type="entry name" value="SGNH_hydro_sf"/>
</dbReference>
<dbReference type="InterPro" id="IPR013830">
    <property type="entry name" value="SGNH_hydro"/>
</dbReference>
<organism evidence="3 4">
    <name type="scientific">Virgibacillus massiliensis</name>
    <dbReference type="NCBI Taxonomy" id="1462526"/>
    <lineage>
        <taxon>Bacteria</taxon>
        <taxon>Bacillati</taxon>
        <taxon>Bacillota</taxon>
        <taxon>Bacilli</taxon>
        <taxon>Bacillales</taxon>
        <taxon>Bacillaceae</taxon>
        <taxon>Virgibacillus</taxon>
    </lineage>
</organism>
<gene>
    <name evidence="3" type="primary">lipC</name>
    <name evidence="3" type="ORF">BN990_00485</name>
</gene>
<dbReference type="GO" id="GO:0004622">
    <property type="term" value="F:phosphatidylcholine lysophospholipase activity"/>
    <property type="evidence" value="ECO:0007669"/>
    <property type="project" value="TreeGrafter"/>
</dbReference>
<reference evidence="3 4" key="1">
    <citation type="submission" date="2014-03" db="EMBL/GenBank/DDBJ databases">
        <authorList>
            <person name="Urmite Genomes U."/>
        </authorList>
    </citation>
    <scope>NUCLEOTIDE SEQUENCE [LARGE SCALE GENOMIC DNA]</scope>
    <source>
        <strain evidence="3 4">Vm-5</strain>
    </source>
</reference>
<dbReference type="Gene3D" id="3.40.50.1110">
    <property type="entry name" value="SGNH hydrolase"/>
    <property type="match status" value="1"/>
</dbReference>
<feature type="compositionally biased region" description="Basic and acidic residues" evidence="1">
    <location>
        <begin position="26"/>
        <end position="35"/>
    </location>
</feature>
<dbReference type="PANTHER" id="PTHR30383">
    <property type="entry name" value="THIOESTERASE 1/PROTEASE 1/LYSOPHOSPHOLIPASE L1"/>
    <property type="match status" value="1"/>
</dbReference>
<evidence type="ECO:0000256" key="1">
    <source>
        <dbReference type="SAM" id="MobiDB-lite"/>
    </source>
</evidence>
<protein>
    <submittedName>
        <fullName evidence="3">Spore germination lipase LipC</fullName>
    </submittedName>
</protein>
<evidence type="ECO:0000313" key="3">
    <source>
        <dbReference type="EMBL" id="CDQ38218.1"/>
    </source>
</evidence>
<dbReference type="Proteomes" id="UP000028875">
    <property type="component" value="Unassembled WGS sequence"/>
</dbReference>
<feature type="domain" description="SGNH hydrolase-type esterase" evidence="2">
    <location>
        <begin position="82"/>
        <end position="272"/>
    </location>
</feature>
<sequence length="290" mass="33111" precursor="true">MLLLGITLIFIVTSQSKAKLDHVTIPEEKEDEQQKQPDTSLQNDEQTNKETTNEDQQHFSEMVVNAVEETINYFSNKTHITAIGDSLTQGVGDTTQTGGYLGVLDRAINQDEELVSIDNYGIRGNRSDQLLKRLDNPDIVSSIKDSNIVLITIGANDIMQVLKDNITNLKLEDFVKERADYEQRLRNIFAKIHDINPRTEIYLLGFYNPFGKYFKDIKELGLIVKNWNDTGEKIAAEQSNGSFIPTIDLFNNTNEDLFAEDNFHPNNLGYKRMAQRVLDFITNEDKKEDE</sequence>
<accession>A0A024Q6Q8</accession>
<dbReference type="InterPro" id="IPR051532">
    <property type="entry name" value="Ester_Hydrolysis_Enzymes"/>
</dbReference>
<keyword evidence="4" id="KW-1185">Reference proteome</keyword>
<dbReference type="CDD" id="cd04506">
    <property type="entry name" value="SGNH_hydrolase_YpmR_like"/>
    <property type="match status" value="1"/>
</dbReference>
<feature type="region of interest" description="Disordered" evidence="1">
    <location>
        <begin position="26"/>
        <end position="57"/>
    </location>
</feature>
<dbReference type="SUPFAM" id="SSF52266">
    <property type="entry name" value="SGNH hydrolase"/>
    <property type="match status" value="1"/>
</dbReference>
<dbReference type="AlphaFoldDB" id="A0A024Q6Q8"/>
<comment type="caution">
    <text evidence="3">The sequence shown here is derived from an EMBL/GenBank/DDBJ whole genome shotgun (WGS) entry which is preliminary data.</text>
</comment>
<reference evidence="4" key="2">
    <citation type="submission" date="2014-05" db="EMBL/GenBank/DDBJ databases">
        <title>Draft genome sequence of Virgibacillus massiliensis Vm-5.</title>
        <authorList>
            <person name="Khelaifia S."/>
            <person name="Croce O."/>
            <person name="Lagier J.C."/>
            <person name="Raoult D."/>
        </authorList>
    </citation>
    <scope>NUCLEOTIDE SEQUENCE [LARGE SCALE GENOMIC DNA]</scope>
    <source>
        <strain evidence="4">Vm-5</strain>
    </source>
</reference>
<evidence type="ECO:0000259" key="2">
    <source>
        <dbReference type="Pfam" id="PF13472"/>
    </source>
</evidence>
<proteinExistence type="predicted"/>
<dbReference type="PANTHER" id="PTHR30383:SF27">
    <property type="entry name" value="SPORE GERMINATION LIPASE LIPC"/>
    <property type="match status" value="1"/>
</dbReference>
<dbReference type="STRING" id="1462526.BN990_00485"/>